<dbReference type="EMBL" id="BAABDK010000011">
    <property type="protein sequence ID" value="GAA4030903.1"/>
    <property type="molecule type" value="Genomic_DNA"/>
</dbReference>
<evidence type="ECO:0000313" key="1">
    <source>
        <dbReference type="EMBL" id="GAA4030903.1"/>
    </source>
</evidence>
<comment type="caution">
    <text evidence="1">The sequence shown here is derived from an EMBL/GenBank/DDBJ whole genome shotgun (WGS) entry which is preliminary data.</text>
</comment>
<gene>
    <name evidence="1" type="ORF">GCM10022409_13920</name>
</gene>
<protein>
    <recommendedName>
        <fullName evidence="3">DUF4303 domain-containing protein</fullName>
    </recommendedName>
</protein>
<keyword evidence="2" id="KW-1185">Reference proteome</keyword>
<proteinExistence type="predicted"/>
<reference evidence="2" key="1">
    <citation type="journal article" date="2019" name="Int. J. Syst. Evol. Microbiol.">
        <title>The Global Catalogue of Microorganisms (GCM) 10K type strain sequencing project: providing services to taxonomists for standard genome sequencing and annotation.</title>
        <authorList>
            <consortium name="The Broad Institute Genomics Platform"/>
            <consortium name="The Broad Institute Genome Sequencing Center for Infectious Disease"/>
            <person name="Wu L."/>
            <person name="Ma J."/>
        </authorList>
    </citation>
    <scope>NUCLEOTIDE SEQUENCE [LARGE SCALE GENOMIC DNA]</scope>
    <source>
        <strain evidence="2">JCM 17225</strain>
    </source>
</reference>
<name>A0ABP7TTN1_9BACT</name>
<sequence length="228" mass="26093">MAATGLLDHVRQSVETRFAFLQSYGFPPFAESQLAYEFHFESRNDAVAIDIWFEAIPCSPIWATINGYHIATLEPDNDLISGYSERHSELYDEYFSNYIKTNDPGWLAKLTDQYSSFGQALNDEYLAEIAHVLLRNDIVLSVGKMDFLQAQKELKLAHTQQLLHEQKALDKRYTCTICYASGLEVEYESASLEGLRKNIRQLVYKPIDAITTLEVHDWNGQLIAFPID</sequence>
<dbReference type="Proteomes" id="UP001501469">
    <property type="component" value="Unassembled WGS sequence"/>
</dbReference>
<accession>A0ABP7TTN1</accession>
<evidence type="ECO:0008006" key="3">
    <source>
        <dbReference type="Google" id="ProtNLM"/>
    </source>
</evidence>
<evidence type="ECO:0000313" key="2">
    <source>
        <dbReference type="Proteomes" id="UP001501469"/>
    </source>
</evidence>
<dbReference type="RefSeq" id="WP_345052081.1">
    <property type="nucleotide sequence ID" value="NZ_BAABDK010000011.1"/>
</dbReference>
<organism evidence="1 2">
    <name type="scientific">Hymenobacter glaciei</name>
    <dbReference type="NCBI Taxonomy" id="877209"/>
    <lineage>
        <taxon>Bacteria</taxon>
        <taxon>Pseudomonadati</taxon>
        <taxon>Bacteroidota</taxon>
        <taxon>Cytophagia</taxon>
        <taxon>Cytophagales</taxon>
        <taxon>Hymenobacteraceae</taxon>
        <taxon>Hymenobacter</taxon>
    </lineage>
</organism>